<dbReference type="AlphaFoldDB" id="A0A375H9E0"/>
<protein>
    <recommendedName>
        <fullName evidence="3">Morphogenetic protein</fullName>
    </recommendedName>
</protein>
<reference evidence="1 2" key="1">
    <citation type="submission" date="2018-01" db="EMBL/GenBank/DDBJ databases">
        <authorList>
            <person name="Clerissi C."/>
        </authorList>
    </citation>
    <scope>NUCLEOTIDE SEQUENCE [LARGE SCALE GENOMIC DNA]</scope>
    <source>
        <strain evidence="1">Cupriavidus taiwanensis STM 6160</strain>
    </source>
</reference>
<sequence length="226" mass="25607">MIKERPILFSGAMVRAILDGKKTQTRRVLNQATGPSLSVDCNDGGLAELSWLHGPGPGYDVEEAIKHVACPYGKPGDRLWVRETHYAFGRWETRFSPKKGRDEWHFVDLTLDSGREYQFPDTFKPVAMLPRGEITPSWWKRPAIFMPRVAARIVPEVVATSVERLNDCSEADAEAEGIAFLREVPDVDETLTARQLYECLWDSINGAGAWDTNPWVWVIEFTKLET</sequence>
<evidence type="ECO:0000313" key="2">
    <source>
        <dbReference type="Proteomes" id="UP000255168"/>
    </source>
</evidence>
<proteinExistence type="predicted"/>
<gene>
    <name evidence="1" type="ORF">CBM2607_12446</name>
</gene>
<evidence type="ECO:0000313" key="1">
    <source>
        <dbReference type="EMBL" id="SPD47506.1"/>
    </source>
</evidence>
<dbReference type="RefSeq" id="WP_240991422.1">
    <property type="nucleotide sequence ID" value="NZ_LT984806.1"/>
</dbReference>
<name>A0A375H9E0_9BURK</name>
<accession>A0A375H9E0</accession>
<dbReference type="Proteomes" id="UP000255168">
    <property type="component" value="Chromosome I"/>
</dbReference>
<evidence type="ECO:0008006" key="3">
    <source>
        <dbReference type="Google" id="ProtNLM"/>
    </source>
</evidence>
<organism evidence="1 2">
    <name type="scientific">Cupriavidus neocaledonicus</name>
    <dbReference type="NCBI Taxonomy" id="1040979"/>
    <lineage>
        <taxon>Bacteria</taxon>
        <taxon>Pseudomonadati</taxon>
        <taxon>Pseudomonadota</taxon>
        <taxon>Betaproteobacteria</taxon>
        <taxon>Burkholderiales</taxon>
        <taxon>Burkholderiaceae</taxon>
        <taxon>Cupriavidus</taxon>
    </lineage>
</organism>
<dbReference type="EMBL" id="LT984806">
    <property type="protein sequence ID" value="SPD47506.1"/>
    <property type="molecule type" value="Genomic_DNA"/>
</dbReference>